<gene>
    <name evidence="2" type="ORF">FHR32_003468</name>
</gene>
<dbReference type="PANTHER" id="PTHR35333:SF3">
    <property type="entry name" value="BETA-LACTAMASE-TYPE TRANSPEPTIDASE FOLD CONTAINING PROTEIN"/>
    <property type="match status" value="1"/>
</dbReference>
<dbReference type="AlphaFoldDB" id="A0A7W7W9Q4"/>
<evidence type="ECO:0000259" key="1">
    <source>
        <dbReference type="Pfam" id="PF13354"/>
    </source>
</evidence>
<keyword evidence="2" id="KW-0378">Hydrolase</keyword>
<comment type="caution">
    <text evidence="2">The sequence shown here is derived from an EMBL/GenBank/DDBJ whole genome shotgun (WGS) entry which is preliminary data.</text>
</comment>
<keyword evidence="3" id="KW-1185">Reference proteome</keyword>
<dbReference type="GO" id="GO:0008800">
    <property type="term" value="F:beta-lactamase activity"/>
    <property type="evidence" value="ECO:0007669"/>
    <property type="project" value="UniProtKB-EC"/>
</dbReference>
<dbReference type="Proteomes" id="UP000534286">
    <property type="component" value="Unassembled WGS sequence"/>
</dbReference>
<dbReference type="InterPro" id="IPR000871">
    <property type="entry name" value="Beta-lactam_class-A"/>
</dbReference>
<proteinExistence type="predicted"/>
<organism evidence="2 3">
    <name type="scientific">Streptosporangium album</name>
    <dbReference type="NCBI Taxonomy" id="47479"/>
    <lineage>
        <taxon>Bacteria</taxon>
        <taxon>Bacillati</taxon>
        <taxon>Actinomycetota</taxon>
        <taxon>Actinomycetes</taxon>
        <taxon>Streptosporangiales</taxon>
        <taxon>Streptosporangiaceae</taxon>
        <taxon>Streptosporangium</taxon>
    </lineage>
</organism>
<dbReference type="InterPro" id="IPR045155">
    <property type="entry name" value="Beta-lactam_cat"/>
</dbReference>
<dbReference type="EC" id="3.5.2.6" evidence="2"/>
<sequence>MRQLRRELDDAGLNGSFLVRDLHSGDEIGIEPDLEFPISSLVKVPLAVATLERIRKGELDGSTQILVQPTGITVPGPTGLGRFRHPARVAVDDLLYLSIAVSDSTAADALFALTPPTEVSAMLHGLGLRGIAVRHTVQELIETPAERLDPGEVHLAHFLAIEAGTAGRGHRVPQLDVTRANSGSARAFVELLQALWTPSPIDPGVAERVRGLMADNLLRQRLAPDFSSDASRWSSKTGTLLNLRHEVGVVEHADGQVFAVAVLTESRVPAISQPGAEALMAQVARTLRDRLRQDGLRDLACGGGPGVA</sequence>
<protein>
    <submittedName>
        <fullName evidence="2">Beta-lactamase class A</fullName>
        <ecNumber evidence="2">3.5.2.6</ecNumber>
    </submittedName>
</protein>
<name>A0A7W7W9Q4_9ACTN</name>
<dbReference type="Pfam" id="PF13354">
    <property type="entry name" value="Beta-lactamase2"/>
    <property type="match status" value="1"/>
</dbReference>
<reference evidence="2 3" key="1">
    <citation type="submission" date="2020-08" db="EMBL/GenBank/DDBJ databases">
        <title>Sequencing the genomes of 1000 actinobacteria strains.</title>
        <authorList>
            <person name="Klenk H.-P."/>
        </authorList>
    </citation>
    <scope>NUCLEOTIDE SEQUENCE [LARGE SCALE GENOMIC DNA]</scope>
    <source>
        <strain evidence="2 3">DSM 43023</strain>
    </source>
</reference>
<evidence type="ECO:0000313" key="2">
    <source>
        <dbReference type="EMBL" id="MBB4939163.1"/>
    </source>
</evidence>
<accession>A0A7W7W9Q4</accession>
<dbReference type="RefSeq" id="WP_184755215.1">
    <property type="nucleotide sequence ID" value="NZ_BAABEK010000094.1"/>
</dbReference>
<dbReference type="InterPro" id="IPR012338">
    <property type="entry name" value="Beta-lactam/transpept-like"/>
</dbReference>
<dbReference type="GO" id="GO:0030655">
    <property type="term" value="P:beta-lactam antibiotic catabolic process"/>
    <property type="evidence" value="ECO:0007669"/>
    <property type="project" value="InterPro"/>
</dbReference>
<dbReference type="EMBL" id="JACHJU010000001">
    <property type="protein sequence ID" value="MBB4939163.1"/>
    <property type="molecule type" value="Genomic_DNA"/>
</dbReference>
<dbReference type="SUPFAM" id="SSF56601">
    <property type="entry name" value="beta-lactamase/transpeptidase-like"/>
    <property type="match status" value="1"/>
</dbReference>
<dbReference type="GO" id="GO:0046677">
    <property type="term" value="P:response to antibiotic"/>
    <property type="evidence" value="ECO:0007669"/>
    <property type="project" value="InterPro"/>
</dbReference>
<evidence type="ECO:0000313" key="3">
    <source>
        <dbReference type="Proteomes" id="UP000534286"/>
    </source>
</evidence>
<feature type="domain" description="Beta-lactamase class A catalytic" evidence="1">
    <location>
        <begin position="16"/>
        <end position="264"/>
    </location>
</feature>
<dbReference type="PANTHER" id="PTHR35333">
    <property type="entry name" value="BETA-LACTAMASE"/>
    <property type="match status" value="1"/>
</dbReference>
<dbReference type="Gene3D" id="3.40.710.10">
    <property type="entry name" value="DD-peptidase/beta-lactamase superfamily"/>
    <property type="match status" value="1"/>
</dbReference>